<evidence type="ECO:0000313" key="3">
    <source>
        <dbReference type="Proteomes" id="UP000000310"/>
    </source>
</evidence>
<dbReference type="InterPro" id="IPR013785">
    <property type="entry name" value="Aldolase_TIM"/>
</dbReference>
<dbReference type="InterPro" id="IPR022998">
    <property type="entry name" value="ThiamineP_synth_TenI"/>
</dbReference>
<dbReference type="KEGG" id="psn:Pedsa_1384"/>
<protein>
    <submittedName>
        <fullName evidence="2">Thiamine-phosphate diphosphorylase</fullName>
    </submittedName>
</protein>
<dbReference type="SUPFAM" id="SSF51391">
    <property type="entry name" value="Thiamin phosphate synthase"/>
    <property type="match status" value="1"/>
</dbReference>
<dbReference type="HOGENOM" id="CLU_018272_4_0_10"/>
<evidence type="ECO:0000259" key="1">
    <source>
        <dbReference type="Pfam" id="PF02581"/>
    </source>
</evidence>
<gene>
    <name evidence="2" type="ordered locus">Pedsa_1384</name>
</gene>
<name>F0SER0_PSESL</name>
<dbReference type="InterPro" id="IPR036206">
    <property type="entry name" value="ThiamineP_synth_sf"/>
</dbReference>
<dbReference type="STRING" id="762903.Pedsa_1384"/>
<evidence type="ECO:0000313" key="2">
    <source>
        <dbReference type="EMBL" id="ADY51950.1"/>
    </source>
</evidence>
<organism evidence="2 3">
    <name type="scientific">Pseudopedobacter saltans (strain ATCC 51119 / DSM 12145 / JCM 21818 / CCUG 39354 / LMG 10337 / NBRC 100064 / NCIMB 13643)</name>
    <name type="common">Pedobacter saltans</name>
    <dbReference type="NCBI Taxonomy" id="762903"/>
    <lineage>
        <taxon>Bacteria</taxon>
        <taxon>Pseudomonadati</taxon>
        <taxon>Bacteroidota</taxon>
        <taxon>Sphingobacteriia</taxon>
        <taxon>Sphingobacteriales</taxon>
        <taxon>Sphingobacteriaceae</taxon>
        <taxon>Pseudopedobacter</taxon>
    </lineage>
</organism>
<dbReference type="eggNOG" id="COG0352">
    <property type="taxonomic scope" value="Bacteria"/>
</dbReference>
<accession>F0SER0</accession>
<dbReference type="Pfam" id="PF02581">
    <property type="entry name" value="TMP-TENI"/>
    <property type="match status" value="1"/>
</dbReference>
<dbReference type="RefSeq" id="WP_013632449.1">
    <property type="nucleotide sequence ID" value="NC_015177.1"/>
</dbReference>
<reference evidence="2 3" key="1">
    <citation type="journal article" date="2011" name="Stand. Genomic Sci.">
        <title>Complete genome sequence of the gliding, heparinolytic Pedobacter saltans type strain (113).</title>
        <authorList>
            <person name="Liolios K."/>
            <person name="Sikorski J."/>
            <person name="Lu M."/>
            <person name="Nolan M."/>
            <person name="Lapidus A."/>
            <person name="Lucas S."/>
            <person name="Hammon N."/>
            <person name="Deshpande S."/>
            <person name="Cheng J.F."/>
            <person name="Tapia R."/>
            <person name="Han C."/>
            <person name="Goodwin L."/>
            <person name="Pitluck S."/>
            <person name="Huntemann M."/>
            <person name="Ivanova N."/>
            <person name="Pagani I."/>
            <person name="Mavromatis K."/>
            <person name="Ovchinikova G."/>
            <person name="Pati A."/>
            <person name="Chen A."/>
            <person name="Palaniappan K."/>
            <person name="Land M."/>
            <person name="Hauser L."/>
            <person name="Brambilla E.M."/>
            <person name="Kotsyurbenko O."/>
            <person name="Rohde M."/>
            <person name="Tindall B.J."/>
            <person name="Abt B."/>
            <person name="Goker M."/>
            <person name="Detter J.C."/>
            <person name="Woyke T."/>
            <person name="Bristow J."/>
            <person name="Eisen J.A."/>
            <person name="Markowitz V."/>
            <person name="Hugenholtz P."/>
            <person name="Klenk H.P."/>
            <person name="Kyrpides N.C."/>
        </authorList>
    </citation>
    <scope>NUCLEOTIDE SEQUENCE [LARGE SCALE GENOMIC DNA]</scope>
    <source>
        <strain evidence="3">ATCC 51119 / DSM 12145 / JCM 21818 / LMG 10337 / NBRC 100064 / NCIMB 13643</strain>
    </source>
</reference>
<keyword evidence="3" id="KW-1185">Reference proteome</keyword>
<dbReference type="OrthoDB" id="194683at2"/>
<feature type="domain" description="Thiamine phosphate synthase/TenI" evidence="1">
    <location>
        <begin position="15"/>
        <end position="176"/>
    </location>
</feature>
<dbReference type="Gene3D" id="3.20.20.70">
    <property type="entry name" value="Aldolase class I"/>
    <property type="match status" value="1"/>
</dbReference>
<dbReference type="AlphaFoldDB" id="F0SER0"/>
<sequence>MKIIVISSPELFTGESDIVNALFDEGLELFHFRKPGLQQNKVGAFFEKIRPQYLSRIVLHEQHELAVHFEIKRLHFPEKNRRVLCRETLLKLKADGFTLSSSLHQLKDIEEIATFHYALFGPVFNSISKPDYLTEFNYSRSLNNVINQFNIIGLGGLSSCNYKTLEQYGFKGAAFLGYIWQEPKQALNAFKNLWK</sequence>
<reference evidence="3" key="2">
    <citation type="submission" date="2011-02" db="EMBL/GenBank/DDBJ databases">
        <title>The complete genome of Pedobacter saltans DSM 12145.</title>
        <authorList>
            <consortium name="US DOE Joint Genome Institute (JGI-PGF)"/>
            <person name="Lucas S."/>
            <person name="Copeland A."/>
            <person name="Lapidus A."/>
            <person name="Bruce D."/>
            <person name="Goodwin L."/>
            <person name="Pitluck S."/>
            <person name="Kyrpides N."/>
            <person name="Mavromatis K."/>
            <person name="Pagani I."/>
            <person name="Ivanova N."/>
            <person name="Ovchinnikova G."/>
            <person name="Lu M."/>
            <person name="Detter J.C."/>
            <person name="Han C."/>
            <person name="Land M."/>
            <person name="Hauser L."/>
            <person name="Markowitz V."/>
            <person name="Cheng J.-F."/>
            <person name="Hugenholtz P."/>
            <person name="Woyke T."/>
            <person name="Wu D."/>
            <person name="Tindall B."/>
            <person name="Pomrenke H.G."/>
            <person name="Brambilla E."/>
            <person name="Klenk H.-P."/>
            <person name="Eisen J.A."/>
        </authorList>
    </citation>
    <scope>NUCLEOTIDE SEQUENCE [LARGE SCALE GENOMIC DNA]</scope>
    <source>
        <strain evidence="3">ATCC 51119 / DSM 12145 / JCM 21818 / LMG 10337 / NBRC 100064 / NCIMB 13643</strain>
    </source>
</reference>
<dbReference type="GO" id="GO:0009228">
    <property type="term" value="P:thiamine biosynthetic process"/>
    <property type="evidence" value="ECO:0007669"/>
    <property type="project" value="UniProtKB-KW"/>
</dbReference>
<dbReference type="EMBL" id="CP002545">
    <property type="protein sequence ID" value="ADY51950.1"/>
    <property type="molecule type" value="Genomic_DNA"/>
</dbReference>
<proteinExistence type="predicted"/>
<dbReference type="Proteomes" id="UP000000310">
    <property type="component" value="Chromosome"/>
</dbReference>